<sequence>SRVSCGATGLDTAGSIRGKVLAPGGLEWRIVLLGNSGNGKSATGNTILGSKVFEEEENQVNRYLFFNNKAKGAEQEAQVAELMTMIDDLVESNSDAPCYTEDMMNFSKRHNF</sequence>
<dbReference type="Proteomes" id="UP000694559">
    <property type="component" value="Unplaced"/>
</dbReference>
<evidence type="ECO:0000259" key="4">
    <source>
        <dbReference type="Pfam" id="PF04548"/>
    </source>
</evidence>
<feature type="domain" description="AIG1-type G" evidence="4">
    <location>
        <begin position="61"/>
        <end position="108"/>
    </location>
</feature>
<dbReference type="OrthoDB" id="8954335at2759"/>
<reference evidence="5" key="2">
    <citation type="submission" date="2025-09" db="UniProtKB">
        <authorList>
            <consortium name="Ensembl"/>
        </authorList>
    </citation>
    <scope>IDENTIFICATION</scope>
</reference>
<dbReference type="InterPro" id="IPR027417">
    <property type="entry name" value="P-loop_NTPase"/>
</dbReference>
<dbReference type="InterPro" id="IPR045058">
    <property type="entry name" value="GIMA/IAN/Toc"/>
</dbReference>
<keyword evidence="2" id="KW-0547">Nucleotide-binding</keyword>
<dbReference type="GeneTree" id="ENSGT01030000239370"/>
<keyword evidence="3" id="KW-0342">GTP-binding</keyword>
<organism evidence="5 6">
    <name type="scientific">Naja naja</name>
    <name type="common">Indian cobra</name>
    <dbReference type="NCBI Taxonomy" id="35670"/>
    <lineage>
        <taxon>Eukaryota</taxon>
        <taxon>Metazoa</taxon>
        <taxon>Chordata</taxon>
        <taxon>Craniata</taxon>
        <taxon>Vertebrata</taxon>
        <taxon>Euteleostomi</taxon>
        <taxon>Lepidosauria</taxon>
        <taxon>Squamata</taxon>
        <taxon>Bifurcata</taxon>
        <taxon>Unidentata</taxon>
        <taxon>Episquamata</taxon>
        <taxon>Toxicofera</taxon>
        <taxon>Serpentes</taxon>
        <taxon>Colubroidea</taxon>
        <taxon>Elapidae</taxon>
        <taxon>Elapinae</taxon>
        <taxon>Naja</taxon>
    </lineage>
</organism>
<dbReference type="PANTHER" id="PTHR10903:SF170">
    <property type="entry name" value="GTPASE IMAP FAMILY MEMBER 7"/>
    <property type="match status" value="1"/>
</dbReference>
<evidence type="ECO:0000256" key="1">
    <source>
        <dbReference type="ARBA" id="ARBA00008535"/>
    </source>
</evidence>
<reference evidence="5" key="1">
    <citation type="submission" date="2025-08" db="UniProtKB">
        <authorList>
            <consortium name="Ensembl"/>
        </authorList>
    </citation>
    <scope>IDENTIFICATION</scope>
</reference>
<dbReference type="Ensembl" id="ENSNNAT00000005605.1">
    <property type="protein sequence ID" value="ENSNNAP00000005368.1"/>
    <property type="gene ID" value="ENSNNAG00000003597.1"/>
</dbReference>
<evidence type="ECO:0000256" key="3">
    <source>
        <dbReference type="ARBA" id="ARBA00023134"/>
    </source>
</evidence>
<evidence type="ECO:0000256" key="2">
    <source>
        <dbReference type="ARBA" id="ARBA00022741"/>
    </source>
</evidence>
<dbReference type="AlphaFoldDB" id="A0A8C6VPM8"/>
<evidence type="ECO:0000313" key="5">
    <source>
        <dbReference type="Ensembl" id="ENSNNAP00000005368.1"/>
    </source>
</evidence>
<dbReference type="Pfam" id="PF04548">
    <property type="entry name" value="AIG1"/>
    <property type="match status" value="2"/>
</dbReference>
<dbReference type="PANTHER" id="PTHR10903">
    <property type="entry name" value="GTPASE, IMAP FAMILY MEMBER-RELATED"/>
    <property type="match status" value="1"/>
</dbReference>
<feature type="domain" description="AIG1-type G" evidence="4">
    <location>
        <begin position="29"/>
        <end position="56"/>
    </location>
</feature>
<proteinExistence type="inferred from homology"/>
<protein>
    <recommendedName>
        <fullName evidence="4">AIG1-type G domain-containing protein</fullName>
    </recommendedName>
</protein>
<name>A0A8C6VPM8_NAJNA</name>
<dbReference type="SUPFAM" id="SSF52540">
    <property type="entry name" value="P-loop containing nucleoside triphosphate hydrolases"/>
    <property type="match status" value="1"/>
</dbReference>
<accession>A0A8C6VPM8</accession>
<keyword evidence="6" id="KW-1185">Reference proteome</keyword>
<comment type="similarity">
    <text evidence="1">Belongs to the TRAFAC class TrmE-Era-EngA-EngB-Septin-like GTPase superfamily. AIG1/Toc34/Toc159-like paraseptin GTPase family. IAN subfamily.</text>
</comment>
<dbReference type="Gene3D" id="3.40.50.300">
    <property type="entry name" value="P-loop containing nucleotide triphosphate hydrolases"/>
    <property type="match status" value="2"/>
</dbReference>
<dbReference type="InterPro" id="IPR006703">
    <property type="entry name" value="G_AIG1"/>
</dbReference>
<dbReference type="GO" id="GO:0005525">
    <property type="term" value="F:GTP binding"/>
    <property type="evidence" value="ECO:0007669"/>
    <property type="project" value="UniProtKB-KW"/>
</dbReference>
<evidence type="ECO:0000313" key="6">
    <source>
        <dbReference type="Proteomes" id="UP000694559"/>
    </source>
</evidence>